<reference evidence="2 3" key="1">
    <citation type="submission" date="2016-07" db="EMBL/GenBank/DDBJ databases">
        <title>Pervasive Adenine N6-methylation of Active Genes in Fungi.</title>
        <authorList>
            <consortium name="DOE Joint Genome Institute"/>
            <person name="Mondo S.J."/>
            <person name="Dannebaum R.O."/>
            <person name="Kuo R.C."/>
            <person name="Labutti K."/>
            <person name="Haridas S."/>
            <person name="Kuo A."/>
            <person name="Salamov A."/>
            <person name="Ahrendt S.R."/>
            <person name="Lipzen A."/>
            <person name="Sullivan W."/>
            <person name="Andreopoulos W.B."/>
            <person name="Clum A."/>
            <person name="Lindquist E."/>
            <person name="Daum C."/>
            <person name="Ramamoorthy G.K."/>
            <person name="Gryganskyi A."/>
            <person name="Culley D."/>
            <person name="Magnuson J.K."/>
            <person name="James T.Y."/>
            <person name="O'Malley M.A."/>
            <person name="Stajich J.E."/>
            <person name="Spatafora J.W."/>
            <person name="Visel A."/>
            <person name="Grigoriev I.V."/>
        </authorList>
    </citation>
    <scope>NUCLEOTIDE SEQUENCE [LARGE SCALE GENOMIC DNA]</scope>
    <source>
        <strain evidence="2 3">CBS 115471</strain>
    </source>
</reference>
<dbReference type="EMBL" id="MCFA01000160">
    <property type="protein sequence ID" value="ORY02173.1"/>
    <property type="molecule type" value="Genomic_DNA"/>
</dbReference>
<dbReference type="Proteomes" id="UP000193144">
    <property type="component" value="Unassembled WGS sequence"/>
</dbReference>
<organism evidence="2 3">
    <name type="scientific">Clohesyomyces aquaticus</name>
    <dbReference type="NCBI Taxonomy" id="1231657"/>
    <lineage>
        <taxon>Eukaryota</taxon>
        <taxon>Fungi</taxon>
        <taxon>Dikarya</taxon>
        <taxon>Ascomycota</taxon>
        <taxon>Pezizomycotina</taxon>
        <taxon>Dothideomycetes</taxon>
        <taxon>Pleosporomycetidae</taxon>
        <taxon>Pleosporales</taxon>
        <taxon>Lindgomycetaceae</taxon>
        <taxon>Clohesyomyces</taxon>
    </lineage>
</organism>
<feature type="domain" description="C2H2-type" evidence="1">
    <location>
        <begin position="88"/>
        <end position="111"/>
    </location>
</feature>
<dbReference type="PANTHER" id="PTHR47657">
    <property type="entry name" value="STEROL REGULATORY ELEMENT-BINDING PROTEIN ECM22"/>
    <property type="match status" value="1"/>
</dbReference>
<sequence length="506" mass="56386">MPPIRLGPNDLLEYDEAHGVLICRECCYAIQKSALQSHLLRHKVYREERQNLLARIAQFNIYEPDEVPLPAPGSPPIDALPVISGYRCTTPGCANLCASFKRMKRHHSEVHGTVDSSIATSFSCPVKLQTFFRGTKIKYFEELHEEIEMENPKGAFTQSATFTKVSCQAARSLPSVDVNLETLRYFHHFTTTTSLTLPNTTYHEEIWGYWNTGLILQALQRKWLMCGILAISACHLGILENGTGNDLAHHEQSARCAHEFLAGYAGAIESDLGLEADGSEDEAKQGGMRIHCILGCLQWATGHFVQILNLPPSPEIRNSLLSFMSMLQRLAAWDTMVAGAQEETFTEAARILNTMTLSNRQPLETMTYHQSLASDILKRLSELPTRMTEAFGRPESTRDVLATLSAISALVQCCANSFTSDETATTFNAMVSWLNKVPQHFNDMAACNSAPALVVLAHWAAILMRRAENCGNWFLRGSATKILLHVKQECAEDRRVLQFLVGDLRA</sequence>
<dbReference type="PROSITE" id="PS00028">
    <property type="entry name" value="ZINC_FINGER_C2H2_1"/>
    <property type="match status" value="1"/>
</dbReference>
<proteinExistence type="predicted"/>
<accession>A0A1Y1YVS9</accession>
<dbReference type="STRING" id="1231657.A0A1Y1YVS9"/>
<dbReference type="AlphaFoldDB" id="A0A1Y1YVS9"/>
<dbReference type="InterPro" id="IPR013087">
    <property type="entry name" value="Znf_C2H2_type"/>
</dbReference>
<comment type="caution">
    <text evidence="2">The sequence shown here is derived from an EMBL/GenBank/DDBJ whole genome shotgun (WGS) entry which is preliminary data.</text>
</comment>
<dbReference type="InterPro" id="IPR052400">
    <property type="entry name" value="Zn2-C6_fungal_TF"/>
</dbReference>
<dbReference type="Pfam" id="PF12013">
    <property type="entry name" value="OrsD"/>
    <property type="match status" value="1"/>
</dbReference>
<dbReference type="InterPro" id="IPR022698">
    <property type="entry name" value="OrsD"/>
</dbReference>
<name>A0A1Y1YVS9_9PLEO</name>
<dbReference type="PANTHER" id="PTHR47657:SF3">
    <property type="entry name" value="ORSELLINIC ACID_F9775 BIOSYNTHESIS CLUSTER PROTEIN D-RELATED"/>
    <property type="match status" value="1"/>
</dbReference>
<gene>
    <name evidence="2" type="ORF">BCR34DRAFT_493358</name>
</gene>
<keyword evidence="3" id="KW-1185">Reference proteome</keyword>
<dbReference type="GO" id="GO:0000981">
    <property type="term" value="F:DNA-binding transcription factor activity, RNA polymerase II-specific"/>
    <property type="evidence" value="ECO:0007669"/>
    <property type="project" value="TreeGrafter"/>
</dbReference>
<evidence type="ECO:0000259" key="1">
    <source>
        <dbReference type="PROSITE" id="PS00028"/>
    </source>
</evidence>
<evidence type="ECO:0000313" key="3">
    <source>
        <dbReference type="Proteomes" id="UP000193144"/>
    </source>
</evidence>
<dbReference type="OrthoDB" id="416217at2759"/>
<protein>
    <recommendedName>
        <fullName evidence="1">C2H2-type domain-containing protein</fullName>
    </recommendedName>
</protein>
<evidence type="ECO:0000313" key="2">
    <source>
        <dbReference type="EMBL" id="ORY02173.1"/>
    </source>
</evidence>
<dbReference type="SMART" id="SM00355">
    <property type="entry name" value="ZnF_C2H2"/>
    <property type="match status" value="2"/>
</dbReference>